<dbReference type="AlphaFoldDB" id="A0AAD9YXT9"/>
<organism evidence="9 10">
    <name type="scientific">Lepraria neglecta</name>
    <dbReference type="NCBI Taxonomy" id="209136"/>
    <lineage>
        <taxon>Eukaryota</taxon>
        <taxon>Fungi</taxon>
        <taxon>Dikarya</taxon>
        <taxon>Ascomycota</taxon>
        <taxon>Pezizomycotina</taxon>
        <taxon>Lecanoromycetes</taxon>
        <taxon>OSLEUM clade</taxon>
        <taxon>Lecanoromycetidae</taxon>
        <taxon>Lecanorales</taxon>
        <taxon>Lecanorineae</taxon>
        <taxon>Stereocaulaceae</taxon>
        <taxon>Lepraria</taxon>
    </lineage>
</organism>
<dbReference type="GO" id="GO:0005783">
    <property type="term" value="C:endoplasmic reticulum"/>
    <property type="evidence" value="ECO:0007669"/>
    <property type="project" value="TreeGrafter"/>
</dbReference>
<name>A0AAD9YXT9_9LECA</name>
<proteinExistence type="predicted"/>
<dbReference type="GO" id="GO:0016020">
    <property type="term" value="C:membrane"/>
    <property type="evidence" value="ECO:0007669"/>
    <property type="project" value="UniProtKB-SubCell"/>
</dbReference>
<keyword evidence="10" id="KW-1185">Reference proteome</keyword>
<reference evidence="9" key="1">
    <citation type="submission" date="2022-11" db="EMBL/GenBank/DDBJ databases">
        <title>Chromosomal genome sequence assembly and mating type (MAT) locus characterization of the leprose asexual lichenized fungus Lepraria neglecta (Nyl.) Erichsen.</title>
        <authorList>
            <person name="Allen J.L."/>
            <person name="Pfeffer B."/>
        </authorList>
    </citation>
    <scope>NUCLEOTIDE SEQUENCE</scope>
    <source>
        <strain evidence="9">Allen 5258</strain>
    </source>
</reference>
<dbReference type="PANTHER" id="PTHR13439">
    <property type="entry name" value="CT120 PROTEIN"/>
    <property type="match status" value="1"/>
</dbReference>
<gene>
    <name evidence="9" type="ORF">OEA41_009808</name>
</gene>
<dbReference type="InterPro" id="IPR006634">
    <property type="entry name" value="TLC-dom"/>
</dbReference>
<evidence type="ECO:0000259" key="8">
    <source>
        <dbReference type="PROSITE" id="PS50922"/>
    </source>
</evidence>
<keyword evidence="3 6" id="KW-1133">Transmembrane helix</keyword>
<protein>
    <recommendedName>
        <fullName evidence="8">TLC domain-containing protein</fullName>
    </recommendedName>
</protein>
<evidence type="ECO:0000256" key="7">
    <source>
        <dbReference type="SAM" id="SignalP"/>
    </source>
</evidence>
<evidence type="ECO:0000256" key="3">
    <source>
        <dbReference type="ARBA" id="ARBA00022989"/>
    </source>
</evidence>
<evidence type="ECO:0000313" key="9">
    <source>
        <dbReference type="EMBL" id="KAK3166683.1"/>
    </source>
</evidence>
<evidence type="ECO:0000256" key="6">
    <source>
        <dbReference type="SAM" id="Phobius"/>
    </source>
</evidence>
<evidence type="ECO:0000256" key="4">
    <source>
        <dbReference type="ARBA" id="ARBA00023136"/>
    </source>
</evidence>
<dbReference type="PROSITE" id="PS50922">
    <property type="entry name" value="TLC"/>
    <property type="match status" value="1"/>
</dbReference>
<keyword evidence="2 5" id="KW-0812">Transmembrane</keyword>
<dbReference type="GO" id="GO:0055088">
    <property type="term" value="P:lipid homeostasis"/>
    <property type="evidence" value="ECO:0007669"/>
    <property type="project" value="TreeGrafter"/>
</dbReference>
<accession>A0AAD9YXT9</accession>
<feature type="chain" id="PRO_5042107955" description="TLC domain-containing protein" evidence="7">
    <location>
        <begin position="16"/>
        <end position="275"/>
    </location>
</feature>
<dbReference type="Pfam" id="PF03798">
    <property type="entry name" value="TRAM_LAG1_CLN8"/>
    <property type="match status" value="1"/>
</dbReference>
<comment type="caution">
    <text evidence="9">The sequence shown here is derived from an EMBL/GenBank/DDBJ whole genome shotgun (WGS) entry which is preliminary data.</text>
</comment>
<evidence type="ECO:0000256" key="1">
    <source>
        <dbReference type="ARBA" id="ARBA00004141"/>
    </source>
</evidence>
<feature type="transmembrane region" description="Helical" evidence="6">
    <location>
        <begin position="136"/>
        <end position="154"/>
    </location>
</feature>
<keyword evidence="7" id="KW-0732">Signal</keyword>
<dbReference type="InterPro" id="IPR050846">
    <property type="entry name" value="TLCD"/>
</dbReference>
<feature type="transmembrane region" description="Helical" evidence="6">
    <location>
        <begin position="195"/>
        <end position="213"/>
    </location>
</feature>
<evidence type="ECO:0000256" key="5">
    <source>
        <dbReference type="PROSITE-ProRule" id="PRU00205"/>
    </source>
</evidence>
<evidence type="ECO:0000313" key="10">
    <source>
        <dbReference type="Proteomes" id="UP001276659"/>
    </source>
</evidence>
<feature type="signal peptide" evidence="7">
    <location>
        <begin position="1"/>
        <end position="15"/>
    </location>
</feature>
<comment type="subcellular location">
    <subcellularLocation>
        <location evidence="1">Membrane</location>
        <topology evidence="1">Multi-pass membrane protein</topology>
    </subcellularLocation>
</comment>
<feature type="transmembrane region" description="Helical" evidence="6">
    <location>
        <begin position="160"/>
        <end position="183"/>
    </location>
</feature>
<dbReference type="Proteomes" id="UP001276659">
    <property type="component" value="Unassembled WGS sequence"/>
</dbReference>
<feature type="domain" description="TLC" evidence="8">
    <location>
        <begin position="30"/>
        <end position="268"/>
    </location>
</feature>
<evidence type="ECO:0000256" key="2">
    <source>
        <dbReference type="ARBA" id="ARBA00022692"/>
    </source>
</evidence>
<dbReference type="SMART" id="SM00724">
    <property type="entry name" value="TLC"/>
    <property type="match status" value="1"/>
</dbReference>
<dbReference type="EMBL" id="JASNWA010000011">
    <property type="protein sequence ID" value="KAK3166683.1"/>
    <property type="molecule type" value="Genomic_DNA"/>
</dbReference>
<sequence>MGLPSQLSLLTSLTAYPLILHLFSGPAPTPQRLAKSIKGTSTLHSTLTTLLALHVLSQPRWYSSHPPTPLSGPSKANIAGRGIYPDDMHNPTISGRSEYANVITAIEAGYLVQDTFALIYLSRLQGGGKRSLDKTLVTHHITIGAALLILHYYISQGREAGIYIIVQFLLMNASTPILNLRWYLRNFAKHRRKSILAADAAFVVAFFLARVWLGRKILSDYGRWHGWSAWEAYWEGLRVPCKLGTGALMGANAAWWGMLVVNTIGRTREFTLGGQ</sequence>
<dbReference type="PANTHER" id="PTHR13439:SF0">
    <property type="entry name" value="TOPOISOMERASE I DAMAGE AFFECTED PROTEIN 4"/>
    <property type="match status" value="1"/>
</dbReference>
<keyword evidence="4 5" id="KW-0472">Membrane</keyword>